<dbReference type="Proteomes" id="UP000260983">
    <property type="component" value="Unassembled WGS sequence"/>
</dbReference>
<organism evidence="2 3">
    <name type="scientific">Bacteroides oleiciplenus</name>
    <dbReference type="NCBI Taxonomy" id="626931"/>
    <lineage>
        <taxon>Bacteria</taxon>
        <taxon>Pseudomonadati</taxon>
        <taxon>Bacteroidota</taxon>
        <taxon>Bacteroidia</taxon>
        <taxon>Bacteroidales</taxon>
        <taxon>Bacteroidaceae</taxon>
        <taxon>Bacteroides</taxon>
    </lineage>
</organism>
<feature type="transmembrane region" description="Helical" evidence="1">
    <location>
        <begin position="63"/>
        <end position="81"/>
    </location>
</feature>
<feature type="transmembrane region" description="Helical" evidence="1">
    <location>
        <begin position="102"/>
        <end position="120"/>
    </location>
</feature>
<dbReference type="RefSeq" id="WP_117725738.1">
    <property type="nucleotide sequence ID" value="NZ_QSUL01000029.1"/>
</dbReference>
<reference evidence="2 3" key="1">
    <citation type="submission" date="2018-08" db="EMBL/GenBank/DDBJ databases">
        <title>A genome reference for cultivated species of the human gut microbiota.</title>
        <authorList>
            <person name="Zou Y."/>
            <person name="Xue W."/>
            <person name="Luo G."/>
        </authorList>
    </citation>
    <scope>NUCLEOTIDE SEQUENCE [LARGE SCALE GENOMIC DNA]</scope>
    <source>
        <strain evidence="2 3">OM05-15BH</strain>
    </source>
</reference>
<keyword evidence="1" id="KW-1133">Transmembrane helix</keyword>
<evidence type="ECO:0000256" key="1">
    <source>
        <dbReference type="SAM" id="Phobius"/>
    </source>
</evidence>
<dbReference type="EMBL" id="QSUL01000029">
    <property type="protein sequence ID" value="RGN30235.1"/>
    <property type="molecule type" value="Genomic_DNA"/>
</dbReference>
<comment type="caution">
    <text evidence="2">The sequence shown here is derived from an EMBL/GenBank/DDBJ whole genome shotgun (WGS) entry which is preliminary data.</text>
</comment>
<sequence length="343" mass="39799">MAAIDFKALSERLRNDLSRVNRWRKVVRGLSIVVYLFVFCWMMFVLLGGYLAGYIGVENYSLMTQYILPVFMGFVVLNFAFSRSLMKFQQQESDIMRSVMSTLFPSYVFFFSLQIDYRILSGSKLFNTSFSDPAFGATTYGYLEVPHGDQSLYVADIGVSYGLLNKLAQNSVTGYFVMLYRYVLRPLFASRYESSAHNFRGMFGWCRLEKTFKGTTLILPDHLEQKVGYLAKNIQALKKRYNARFMHLEDPEFENYFAVYADDEVAARMILTPAMMRHITRLREAFGHDIMLSFSKNTFYYAAVMPEGFLCLRTQALDNEHLLEQIYDEVNLACRVADELRLN</sequence>
<name>A0A3E5AYD9_9BACE</name>
<accession>A0A3E5AYD9</accession>
<dbReference type="Pfam" id="PF11335">
    <property type="entry name" value="DUF3137"/>
    <property type="match status" value="1"/>
</dbReference>
<feature type="transmembrane region" description="Helical" evidence="1">
    <location>
        <begin position="32"/>
        <end position="57"/>
    </location>
</feature>
<gene>
    <name evidence="2" type="ORF">DXB65_23215</name>
</gene>
<keyword evidence="1" id="KW-0812">Transmembrane</keyword>
<proteinExistence type="predicted"/>
<protein>
    <submittedName>
        <fullName evidence="2">DUF3137 domain-containing protein</fullName>
    </submittedName>
</protein>
<evidence type="ECO:0000313" key="3">
    <source>
        <dbReference type="Proteomes" id="UP000260983"/>
    </source>
</evidence>
<dbReference type="InterPro" id="IPR021484">
    <property type="entry name" value="DUF3137"/>
</dbReference>
<keyword evidence="1" id="KW-0472">Membrane</keyword>
<dbReference type="AlphaFoldDB" id="A0A3E5AYD9"/>
<evidence type="ECO:0000313" key="2">
    <source>
        <dbReference type="EMBL" id="RGN30235.1"/>
    </source>
</evidence>